<proteinExistence type="predicted"/>
<keyword evidence="3" id="KW-1185">Reference proteome</keyword>
<protein>
    <submittedName>
        <fullName evidence="2">NADPH-dependent FMN reductase</fullName>
        <ecNumber evidence="2">1.-.-.-</ecNumber>
    </submittedName>
</protein>
<accession>A0ABV6RB37</accession>
<evidence type="ECO:0000313" key="3">
    <source>
        <dbReference type="Proteomes" id="UP001589793"/>
    </source>
</evidence>
<dbReference type="InterPro" id="IPR029039">
    <property type="entry name" value="Flavoprotein-like_sf"/>
</dbReference>
<dbReference type="RefSeq" id="WP_376980137.1">
    <property type="nucleotide sequence ID" value="NZ_JBHLSV010000010.1"/>
</dbReference>
<gene>
    <name evidence="2" type="ORF">ACFFF6_09550</name>
</gene>
<dbReference type="PANTHER" id="PTHR30543">
    <property type="entry name" value="CHROMATE REDUCTASE"/>
    <property type="match status" value="1"/>
</dbReference>
<dbReference type="PANTHER" id="PTHR30543:SF21">
    <property type="entry name" value="NAD(P)H-DEPENDENT FMN REDUCTASE LOT6"/>
    <property type="match status" value="1"/>
</dbReference>
<dbReference type="EC" id="1.-.-.-" evidence="2"/>
<dbReference type="Proteomes" id="UP001589793">
    <property type="component" value="Unassembled WGS sequence"/>
</dbReference>
<name>A0ABV6RB37_9MICO</name>
<evidence type="ECO:0000259" key="1">
    <source>
        <dbReference type="Pfam" id="PF03358"/>
    </source>
</evidence>
<sequence>MTHLGILVASNRPQSIGARVAGWVEEAAGAFDVDRIDLGSLALPAFDEPYSPKAGREPEHEHTRAWARRVTALDAAVIVTPQYNGSYPGVLKNAVDFLYAPWNALPVLVVGYGWGRGGEVIGHLTTLLERVEADHVGSVGLGFREDLSPEGELFVRPDTARALSSGLATLTARGSRSARAGGTQVIEC</sequence>
<dbReference type="Pfam" id="PF03358">
    <property type="entry name" value="FMN_red"/>
    <property type="match status" value="1"/>
</dbReference>
<keyword evidence="2" id="KW-0560">Oxidoreductase</keyword>
<dbReference type="InterPro" id="IPR005025">
    <property type="entry name" value="FMN_Rdtase-like_dom"/>
</dbReference>
<dbReference type="Gene3D" id="3.40.50.360">
    <property type="match status" value="1"/>
</dbReference>
<comment type="caution">
    <text evidence="2">The sequence shown here is derived from an EMBL/GenBank/DDBJ whole genome shotgun (WGS) entry which is preliminary data.</text>
</comment>
<dbReference type="SUPFAM" id="SSF52218">
    <property type="entry name" value="Flavoproteins"/>
    <property type="match status" value="1"/>
</dbReference>
<dbReference type="GO" id="GO:0016491">
    <property type="term" value="F:oxidoreductase activity"/>
    <property type="evidence" value="ECO:0007669"/>
    <property type="project" value="UniProtKB-KW"/>
</dbReference>
<evidence type="ECO:0000313" key="2">
    <source>
        <dbReference type="EMBL" id="MFC0674200.1"/>
    </source>
</evidence>
<reference evidence="2 3" key="1">
    <citation type="submission" date="2024-09" db="EMBL/GenBank/DDBJ databases">
        <authorList>
            <person name="Sun Q."/>
            <person name="Mori K."/>
        </authorList>
    </citation>
    <scope>NUCLEOTIDE SEQUENCE [LARGE SCALE GENOMIC DNA]</scope>
    <source>
        <strain evidence="2 3">CICC 10874</strain>
    </source>
</reference>
<feature type="domain" description="NADPH-dependent FMN reductase-like" evidence="1">
    <location>
        <begin position="4"/>
        <end position="138"/>
    </location>
</feature>
<organism evidence="2 3">
    <name type="scientific">Brachybacterium hainanense</name>
    <dbReference type="NCBI Taxonomy" id="1541174"/>
    <lineage>
        <taxon>Bacteria</taxon>
        <taxon>Bacillati</taxon>
        <taxon>Actinomycetota</taxon>
        <taxon>Actinomycetes</taxon>
        <taxon>Micrococcales</taxon>
        <taxon>Dermabacteraceae</taxon>
        <taxon>Brachybacterium</taxon>
    </lineage>
</organism>
<dbReference type="EMBL" id="JBHLSV010000010">
    <property type="protein sequence ID" value="MFC0674200.1"/>
    <property type="molecule type" value="Genomic_DNA"/>
</dbReference>
<dbReference type="InterPro" id="IPR050712">
    <property type="entry name" value="NAD(P)H-dep_reductase"/>
</dbReference>